<organism evidence="2 3">
    <name type="scientific">Mycoemilia scoparia</name>
    <dbReference type="NCBI Taxonomy" id="417184"/>
    <lineage>
        <taxon>Eukaryota</taxon>
        <taxon>Fungi</taxon>
        <taxon>Fungi incertae sedis</taxon>
        <taxon>Zoopagomycota</taxon>
        <taxon>Kickxellomycotina</taxon>
        <taxon>Kickxellomycetes</taxon>
        <taxon>Kickxellales</taxon>
        <taxon>Kickxellaceae</taxon>
        <taxon>Mycoemilia</taxon>
    </lineage>
</organism>
<feature type="region of interest" description="Disordered" evidence="1">
    <location>
        <begin position="239"/>
        <end position="271"/>
    </location>
</feature>
<accession>A0A9W8A5X1</accession>
<sequence length="271" mass="29349">MSCSESLISRTKDGVVSRDGNRSGLFSGGPAHSFALPSPVSQMDTGPAAVSASASTGSIHSFLQINFEPFVTTTLWEILEMFVLPYSSSSPDIPNTPPPLYEPPPPSYTALFPEGLQASLSRLPPSMHRTHSTSSSLWSRYTAPRIGDESSSQQVSEGLQRELDLHLTAYEELSKLLKGNETTPQRPSTNHVNSMLNADEYVDDDDADGRSSNSSDNGDDENNIDALGISNIFNTSMPISIPTIPEHQNEEPDADIFGNQTNGYSDSRLQP</sequence>
<gene>
    <name evidence="2" type="ORF">H4219_000486</name>
</gene>
<evidence type="ECO:0000313" key="2">
    <source>
        <dbReference type="EMBL" id="KAJ1921753.1"/>
    </source>
</evidence>
<protein>
    <submittedName>
        <fullName evidence="2">Uncharacterized protein</fullName>
    </submittedName>
</protein>
<keyword evidence="3" id="KW-1185">Reference proteome</keyword>
<reference evidence="2" key="1">
    <citation type="submission" date="2022-07" db="EMBL/GenBank/DDBJ databases">
        <title>Phylogenomic reconstructions and comparative analyses of Kickxellomycotina fungi.</title>
        <authorList>
            <person name="Reynolds N.K."/>
            <person name="Stajich J.E."/>
            <person name="Barry K."/>
            <person name="Grigoriev I.V."/>
            <person name="Crous P."/>
            <person name="Smith M.E."/>
        </authorList>
    </citation>
    <scope>NUCLEOTIDE SEQUENCE</scope>
    <source>
        <strain evidence="2">NBRC 100468</strain>
    </source>
</reference>
<evidence type="ECO:0000256" key="1">
    <source>
        <dbReference type="SAM" id="MobiDB-lite"/>
    </source>
</evidence>
<feature type="compositionally biased region" description="Basic and acidic residues" evidence="1">
    <location>
        <begin position="10"/>
        <end position="21"/>
    </location>
</feature>
<dbReference type="EMBL" id="JANBPU010000003">
    <property type="protein sequence ID" value="KAJ1921753.1"/>
    <property type="molecule type" value="Genomic_DNA"/>
</dbReference>
<comment type="caution">
    <text evidence="2">The sequence shown here is derived from an EMBL/GenBank/DDBJ whole genome shotgun (WGS) entry which is preliminary data.</text>
</comment>
<feature type="compositionally biased region" description="Polar residues" evidence="1">
    <location>
        <begin position="258"/>
        <end position="271"/>
    </location>
</feature>
<dbReference type="Proteomes" id="UP001150538">
    <property type="component" value="Unassembled WGS sequence"/>
</dbReference>
<feature type="region of interest" description="Disordered" evidence="1">
    <location>
        <begin position="1"/>
        <end position="22"/>
    </location>
</feature>
<evidence type="ECO:0000313" key="3">
    <source>
        <dbReference type="Proteomes" id="UP001150538"/>
    </source>
</evidence>
<name>A0A9W8A5X1_9FUNG</name>
<dbReference type="AlphaFoldDB" id="A0A9W8A5X1"/>
<proteinExistence type="predicted"/>
<feature type="region of interest" description="Disordered" evidence="1">
    <location>
        <begin position="201"/>
        <end position="225"/>
    </location>
</feature>